<feature type="transmembrane region" description="Helical" evidence="6">
    <location>
        <begin position="63"/>
        <end position="85"/>
    </location>
</feature>
<feature type="region of interest" description="Disordered" evidence="5">
    <location>
        <begin position="1"/>
        <end position="55"/>
    </location>
</feature>
<evidence type="ECO:0000256" key="2">
    <source>
        <dbReference type="ARBA" id="ARBA00022692"/>
    </source>
</evidence>
<keyword evidence="4 6" id="KW-0472">Membrane</keyword>
<accession>A0A6J6GAP6</accession>
<evidence type="ECO:0000256" key="5">
    <source>
        <dbReference type="SAM" id="MobiDB-lite"/>
    </source>
</evidence>
<proteinExistence type="predicted"/>
<protein>
    <submittedName>
        <fullName evidence="7">Unannotated protein</fullName>
    </submittedName>
</protein>
<evidence type="ECO:0000256" key="3">
    <source>
        <dbReference type="ARBA" id="ARBA00022989"/>
    </source>
</evidence>
<dbReference type="Pfam" id="PF06781">
    <property type="entry name" value="CrgA"/>
    <property type="match status" value="1"/>
</dbReference>
<reference evidence="7" key="1">
    <citation type="submission" date="2020-05" db="EMBL/GenBank/DDBJ databases">
        <authorList>
            <person name="Chiriac C."/>
            <person name="Salcher M."/>
            <person name="Ghai R."/>
            <person name="Kavagutti S V."/>
        </authorList>
    </citation>
    <scope>NUCLEOTIDE SEQUENCE</scope>
</reference>
<sequence>MAPPKRKTSGGRVTPKGTRPGDSGRLASHGHAQEHGFEGGRPVEASSRYTPPTSRAQLESPRWVPVLMFSLLGLGALTILLRYVIWQETNLPVLFGLAFLLGGLYTATKWR</sequence>
<evidence type="ECO:0000256" key="1">
    <source>
        <dbReference type="ARBA" id="ARBA00022475"/>
    </source>
</evidence>
<keyword evidence="3 6" id="KW-1133">Transmembrane helix</keyword>
<evidence type="ECO:0000256" key="6">
    <source>
        <dbReference type="SAM" id="Phobius"/>
    </source>
</evidence>
<dbReference type="AlphaFoldDB" id="A0A6J6GAP6"/>
<organism evidence="7">
    <name type="scientific">freshwater metagenome</name>
    <dbReference type="NCBI Taxonomy" id="449393"/>
    <lineage>
        <taxon>unclassified sequences</taxon>
        <taxon>metagenomes</taxon>
        <taxon>ecological metagenomes</taxon>
    </lineage>
</organism>
<evidence type="ECO:0000313" key="7">
    <source>
        <dbReference type="EMBL" id="CAB4598261.1"/>
    </source>
</evidence>
<feature type="transmembrane region" description="Helical" evidence="6">
    <location>
        <begin position="91"/>
        <end position="108"/>
    </location>
</feature>
<dbReference type="EMBL" id="CAEZSR010000293">
    <property type="protein sequence ID" value="CAB4598261.1"/>
    <property type="molecule type" value="Genomic_DNA"/>
</dbReference>
<keyword evidence="2 6" id="KW-0812">Transmembrane</keyword>
<keyword evidence="1" id="KW-1003">Cell membrane</keyword>
<dbReference type="InterPro" id="IPR009619">
    <property type="entry name" value="CrgA"/>
</dbReference>
<evidence type="ECO:0000256" key="4">
    <source>
        <dbReference type="ARBA" id="ARBA00023136"/>
    </source>
</evidence>
<name>A0A6J6GAP6_9ZZZZ</name>
<gene>
    <name evidence="7" type="ORF">UFOPK1493_04143</name>
</gene>